<feature type="domain" description="SLC26A/SulP transporter" evidence="7">
    <location>
        <begin position="69"/>
        <end position="453"/>
    </location>
</feature>
<feature type="transmembrane region" description="Helical" evidence="6">
    <location>
        <begin position="176"/>
        <end position="197"/>
    </location>
</feature>
<feature type="transmembrane region" description="Helical" evidence="6">
    <location>
        <begin position="418"/>
        <end position="437"/>
    </location>
</feature>
<feature type="transmembrane region" description="Helical" evidence="6">
    <location>
        <begin position="255"/>
        <end position="274"/>
    </location>
</feature>
<dbReference type="Proteomes" id="UP000053268">
    <property type="component" value="Unassembled WGS sequence"/>
</dbReference>
<dbReference type="PANTHER" id="PTHR11814">
    <property type="entry name" value="SULFATE TRANSPORTER"/>
    <property type="match status" value="1"/>
</dbReference>
<sequence length="580" mass="62228">MRGVSRDTVCERSVRRGRALDSVPGAMDTEEGTSLVEEQEGVRGWRAALTRRLPVLCWARRYTRATAAADAVAGVTLGLMLVPQSIAYAALANLPAQYGLYSAFIGTILYVALGTVKEVSIGPTSLMALLTLQTCRGLPADFVVLLTFLSGGVVLLMGLLRLGFLVELISPSVTSGFTSATAVIITVAQLKGLLGLSFMAESVAENVALIATRWRDIRLPDCLLSLLCCATLLLLRKLKDVNVGPKRRKLKKALWLVSIGRNALVVLAAATFAYCTHDPARPLLRLSGRVEAGLPRLRLPPLSAELGNRTLGFAEMVRELGAGVLLLPLVMVLANIAIAKAFSEGGRVDAAQEMVTLGLCNLAGGLVRAMPTCGAFTRSAVAHSSGVRTPAAGLYAGVVTLLALQFLAQYFHFIPKACISSVLVCAVIFMVDWQTALRLWRHDRRELAVVALTFGVGVWRSVELAVLCGALAGLAATHFALQRAPLHLHKVKCSWGEAVRARPTRALLYLNCARFAERVERAAAAHHAALLDCGVLAMLDYTAAQVSPPRHFTLPHATPRHPAPHRATPRHPAPPRATMR</sequence>
<evidence type="ECO:0000313" key="8">
    <source>
        <dbReference type="EMBL" id="KPJ03669.1"/>
    </source>
</evidence>
<evidence type="ECO:0000256" key="5">
    <source>
        <dbReference type="SAM" id="MobiDB-lite"/>
    </source>
</evidence>
<evidence type="ECO:0000256" key="2">
    <source>
        <dbReference type="ARBA" id="ARBA00022692"/>
    </source>
</evidence>
<feature type="compositionally biased region" description="Pro residues" evidence="5">
    <location>
        <begin position="571"/>
        <end position="580"/>
    </location>
</feature>
<dbReference type="EMBL" id="KQ459144">
    <property type="protein sequence ID" value="KPJ03669.1"/>
    <property type="molecule type" value="Genomic_DNA"/>
</dbReference>
<protein>
    <submittedName>
        <fullName evidence="8">Sodium-independent sulfate anion transporter</fullName>
    </submittedName>
</protein>
<keyword evidence="4 6" id="KW-0472">Membrane</keyword>
<dbReference type="Pfam" id="PF00916">
    <property type="entry name" value="Sulfate_transp"/>
    <property type="match status" value="1"/>
</dbReference>
<feature type="compositionally biased region" description="Basic residues" evidence="5">
    <location>
        <begin position="558"/>
        <end position="569"/>
    </location>
</feature>
<keyword evidence="9" id="KW-1185">Reference proteome</keyword>
<feature type="transmembrane region" description="Helical" evidence="6">
    <location>
        <begin position="391"/>
        <end position="411"/>
    </location>
</feature>
<feature type="transmembrane region" description="Helical" evidence="6">
    <location>
        <begin position="354"/>
        <end position="371"/>
    </location>
</feature>
<evidence type="ECO:0000256" key="6">
    <source>
        <dbReference type="SAM" id="Phobius"/>
    </source>
</evidence>
<dbReference type="GO" id="GO:0008271">
    <property type="term" value="F:secondary active sulfate transmembrane transporter activity"/>
    <property type="evidence" value="ECO:0007669"/>
    <property type="project" value="InterPro"/>
</dbReference>
<comment type="subcellular location">
    <subcellularLocation>
        <location evidence="1">Membrane</location>
        <topology evidence="1">Multi-pass membrane protein</topology>
    </subcellularLocation>
</comment>
<evidence type="ECO:0000313" key="9">
    <source>
        <dbReference type="Proteomes" id="UP000053268"/>
    </source>
</evidence>
<dbReference type="STRING" id="66420.A0A194QE19"/>
<organism evidence="8 9">
    <name type="scientific">Papilio xuthus</name>
    <name type="common">Asian swallowtail butterfly</name>
    <dbReference type="NCBI Taxonomy" id="66420"/>
    <lineage>
        <taxon>Eukaryota</taxon>
        <taxon>Metazoa</taxon>
        <taxon>Ecdysozoa</taxon>
        <taxon>Arthropoda</taxon>
        <taxon>Hexapoda</taxon>
        <taxon>Insecta</taxon>
        <taxon>Pterygota</taxon>
        <taxon>Neoptera</taxon>
        <taxon>Endopterygota</taxon>
        <taxon>Lepidoptera</taxon>
        <taxon>Glossata</taxon>
        <taxon>Ditrysia</taxon>
        <taxon>Papilionoidea</taxon>
        <taxon>Papilionidae</taxon>
        <taxon>Papilioninae</taxon>
        <taxon>Papilio</taxon>
    </lineage>
</organism>
<keyword evidence="2 6" id="KW-0812">Transmembrane</keyword>
<evidence type="ECO:0000256" key="4">
    <source>
        <dbReference type="ARBA" id="ARBA00023136"/>
    </source>
</evidence>
<evidence type="ECO:0000256" key="3">
    <source>
        <dbReference type="ARBA" id="ARBA00022989"/>
    </source>
</evidence>
<evidence type="ECO:0000259" key="7">
    <source>
        <dbReference type="Pfam" id="PF00916"/>
    </source>
</evidence>
<dbReference type="GO" id="GO:0016020">
    <property type="term" value="C:membrane"/>
    <property type="evidence" value="ECO:0007669"/>
    <property type="project" value="UniProtKB-SubCell"/>
</dbReference>
<dbReference type="PROSITE" id="PS01130">
    <property type="entry name" value="SLC26A"/>
    <property type="match status" value="1"/>
</dbReference>
<feature type="transmembrane region" description="Helical" evidence="6">
    <location>
        <begin position="71"/>
        <end position="91"/>
    </location>
</feature>
<dbReference type="InterPro" id="IPR001902">
    <property type="entry name" value="SLC26A/SulP_fam"/>
</dbReference>
<evidence type="ECO:0000256" key="1">
    <source>
        <dbReference type="ARBA" id="ARBA00004141"/>
    </source>
</evidence>
<keyword evidence="3 6" id="KW-1133">Transmembrane helix</keyword>
<gene>
    <name evidence="8" type="ORF">RR46_04281</name>
</gene>
<feature type="transmembrane region" description="Helical" evidence="6">
    <location>
        <begin position="142"/>
        <end position="164"/>
    </location>
</feature>
<feature type="region of interest" description="Disordered" evidence="5">
    <location>
        <begin position="550"/>
        <end position="580"/>
    </location>
</feature>
<dbReference type="InterPro" id="IPR018045">
    <property type="entry name" value="S04_transporter_CS"/>
</dbReference>
<name>A0A194QE19_PAPXU</name>
<reference evidence="8 9" key="1">
    <citation type="journal article" date="2015" name="Nat. Commun.">
        <title>Outbred genome sequencing and CRISPR/Cas9 gene editing in butterflies.</title>
        <authorList>
            <person name="Li X."/>
            <person name="Fan D."/>
            <person name="Zhang W."/>
            <person name="Liu G."/>
            <person name="Zhang L."/>
            <person name="Zhao L."/>
            <person name="Fang X."/>
            <person name="Chen L."/>
            <person name="Dong Y."/>
            <person name="Chen Y."/>
            <person name="Ding Y."/>
            <person name="Zhao R."/>
            <person name="Feng M."/>
            <person name="Zhu Y."/>
            <person name="Feng Y."/>
            <person name="Jiang X."/>
            <person name="Zhu D."/>
            <person name="Xiang H."/>
            <person name="Feng X."/>
            <person name="Li S."/>
            <person name="Wang J."/>
            <person name="Zhang G."/>
            <person name="Kronforst M.R."/>
            <person name="Wang W."/>
        </authorList>
    </citation>
    <scope>NUCLEOTIDE SEQUENCE [LARGE SCALE GENOMIC DNA]</scope>
    <source>
        <strain evidence="8">Ya'a_city_454_Px</strain>
        <tissue evidence="8">Whole body</tissue>
    </source>
</reference>
<dbReference type="AlphaFoldDB" id="A0A194QE19"/>
<feature type="transmembrane region" description="Helical" evidence="6">
    <location>
        <begin position="320"/>
        <end position="342"/>
    </location>
</feature>
<accession>A0A194QE19</accession>
<proteinExistence type="predicted"/>
<dbReference type="InterPro" id="IPR011547">
    <property type="entry name" value="SLC26A/SulP_dom"/>
</dbReference>